<organism evidence="4 5">
    <name type="scientific">Alloscardovia omnicolens</name>
    <dbReference type="NCBI Taxonomy" id="419015"/>
    <lineage>
        <taxon>Bacteria</taxon>
        <taxon>Bacillati</taxon>
        <taxon>Actinomycetota</taxon>
        <taxon>Actinomycetes</taxon>
        <taxon>Bifidobacteriales</taxon>
        <taxon>Bifidobacteriaceae</taxon>
        <taxon>Alloscardovia</taxon>
    </lineage>
</organism>
<dbReference type="SUPFAM" id="SSF49879">
    <property type="entry name" value="SMAD/FHA domain"/>
    <property type="match status" value="1"/>
</dbReference>
<sequence length="194" mass="20783">MTDLTFAILKYGFLIGLWLFVWLAVRAINRDVVSLAPHRSKRRSNRERDKHMVAVGANGPVVVPAQDGVPSNTPNTQTLATPATAHISNPTNAMNAPEPAVLTIIDGPLSGTTMPLSAGSISLGRAADNNLVLDDEFVSSHHARIFFDTASNQWAVEDLNSTNGTKVADQPIHSVCLLPPGVPVRIGATTFELR</sequence>
<keyword evidence="2" id="KW-1133">Transmembrane helix</keyword>
<gene>
    <name evidence="4" type="ORF">CYJ32_04700</name>
</gene>
<evidence type="ECO:0000313" key="5">
    <source>
        <dbReference type="Proteomes" id="UP000242263"/>
    </source>
</evidence>
<keyword evidence="1" id="KW-0597">Phosphoprotein</keyword>
<proteinExistence type="predicted"/>
<dbReference type="InterPro" id="IPR008984">
    <property type="entry name" value="SMAD_FHA_dom_sf"/>
</dbReference>
<comment type="caution">
    <text evidence="4">The sequence shown here is derived from an EMBL/GenBank/DDBJ whole genome shotgun (WGS) entry which is preliminary data.</text>
</comment>
<keyword evidence="2" id="KW-0812">Transmembrane</keyword>
<accession>A0A2I1M3W3</accession>
<evidence type="ECO:0000313" key="4">
    <source>
        <dbReference type="EMBL" id="PKZ14822.1"/>
    </source>
</evidence>
<dbReference type="Proteomes" id="UP000242263">
    <property type="component" value="Unassembled WGS sequence"/>
</dbReference>
<dbReference type="PROSITE" id="PS50006">
    <property type="entry name" value="FHA_DOMAIN"/>
    <property type="match status" value="1"/>
</dbReference>
<dbReference type="Gene3D" id="2.60.200.20">
    <property type="match status" value="1"/>
</dbReference>
<protein>
    <submittedName>
        <fullName evidence="4">FHA domain-containing protein</fullName>
    </submittedName>
</protein>
<evidence type="ECO:0000256" key="2">
    <source>
        <dbReference type="SAM" id="Phobius"/>
    </source>
</evidence>
<feature type="domain" description="FHA" evidence="3">
    <location>
        <begin position="121"/>
        <end position="172"/>
    </location>
</feature>
<dbReference type="RefSeq" id="WP_049216587.1">
    <property type="nucleotide sequence ID" value="NZ_CAMYCS010000008.1"/>
</dbReference>
<dbReference type="PANTHER" id="PTHR23308">
    <property type="entry name" value="NUCLEAR INHIBITOR OF PROTEIN PHOSPHATASE-1"/>
    <property type="match status" value="1"/>
</dbReference>
<dbReference type="Pfam" id="PF00498">
    <property type="entry name" value="FHA"/>
    <property type="match status" value="1"/>
</dbReference>
<feature type="transmembrane region" description="Helical" evidence="2">
    <location>
        <begin position="6"/>
        <end position="25"/>
    </location>
</feature>
<name>A0A2I1M3W3_9BIFI</name>
<dbReference type="SMART" id="SM00240">
    <property type="entry name" value="FHA"/>
    <property type="match status" value="1"/>
</dbReference>
<dbReference type="AlphaFoldDB" id="A0A2I1M3W3"/>
<dbReference type="InterPro" id="IPR050923">
    <property type="entry name" value="Cell_Proc_Reg/RNA_Proc"/>
</dbReference>
<dbReference type="InterPro" id="IPR000253">
    <property type="entry name" value="FHA_dom"/>
</dbReference>
<reference evidence="4 5" key="1">
    <citation type="submission" date="2017-12" db="EMBL/GenBank/DDBJ databases">
        <title>Phylogenetic diversity of female urinary microbiome.</title>
        <authorList>
            <person name="Thomas-White K."/>
            <person name="Wolfe A.J."/>
        </authorList>
    </citation>
    <scope>NUCLEOTIDE SEQUENCE [LARGE SCALE GENOMIC DNA]</scope>
    <source>
        <strain evidence="4 5">UMB0064</strain>
    </source>
</reference>
<dbReference type="EMBL" id="PKGU01000003">
    <property type="protein sequence ID" value="PKZ14822.1"/>
    <property type="molecule type" value="Genomic_DNA"/>
</dbReference>
<keyword evidence="2" id="KW-0472">Membrane</keyword>
<evidence type="ECO:0000259" key="3">
    <source>
        <dbReference type="PROSITE" id="PS50006"/>
    </source>
</evidence>
<evidence type="ECO:0000256" key="1">
    <source>
        <dbReference type="ARBA" id="ARBA00022553"/>
    </source>
</evidence>